<sequence>MYYEYWNLKKSPFDNVPDPTMYAACHTSMESAIAETQFAIEEGEDCLSVIVGDVGLGKTMSIRIVIDSLESEKYKIALVTNPSTTFVQILREIIGQITGKPCGERKKDDLLEIFNRLLFEASDEGKKVLIFIDEANVMSPKKLEDLRLLTNMQEDSRNLFTMVLVGQMELAKRLEHPKKANFFQRIGTYCRIEKIPTVEQLKTYVETRLQSAGGSGKIFADDSFHAMWECSEHGVPRLINKICKLSLKAGETNELTEIDGDIIRQIGDRFKKIMRPAGTKRRQRKHHENETAPEPVKEFERYSEANLKDQGEKPVEPVVETEVPLEPVLCLQNDGDKTLLHESECPGDKEMSECTDVMTKEEFAVHDGIEQKIGMFPEGARFADEQTHSEYAVIDEEEQDEVNIGGRSFQLDISSSLIEQARASDQDQCNKLAGAIAAQALRKNSELTKVAASVDPVPIWNEIKKFVLCKISG</sequence>
<dbReference type="InterPro" id="IPR052026">
    <property type="entry name" value="ExeA_AAA_ATPase_DNA-bind"/>
</dbReference>
<accession>A0A0B0EBG8</accession>
<feature type="region of interest" description="Disordered" evidence="1">
    <location>
        <begin position="276"/>
        <end position="298"/>
    </location>
</feature>
<reference evidence="3 4" key="1">
    <citation type="submission" date="2014-10" db="EMBL/GenBank/DDBJ databases">
        <title>Draft genome of anammox bacterium scalindua brodae, obtained using differential coverage binning of sequence data from two enrichment reactors.</title>
        <authorList>
            <person name="Speth D.R."/>
            <person name="Russ L."/>
            <person name="Kartal B."/>
            <person name="Op den Camp H.J."/>
            <person name="Dutilh B.E."/>
            <person name="Jetten M.S."/>
        </authorList>
    </citation>
    <scope>NUCLEOTIDE SEQUENCE [LARGE SCALE GENOMIC DNA]</scope>
    <source>
        <strain evidence="3">RU1</strain>
    </source>
</reference>
<organism evidence="3 4">
    <name type="scientific">Candidatus Scalindua brodae</name>
    <dbReference type="NCBI Taxonomy" id="237368"/>
    <lineage>
        <taxon>Bacteria</taxon>
        <taxon>Pseudomonadati</taxon>
        <taxon>Planctomycetota</taxon>
        <taxon>Candidatus Brocadiia</taxon>
        <taxon>Candidatus Brocadiales</taxon>
        <taxon>Candidatus Scalinduaceae</taxon>
        <taxon>Candidatus Scalindua</taxon>
    </lineage>
</organism>
<proteinExistence type="predicted"/>
<feature type="compositionally biased region" description="Basic and acidic residues" evidence="1">
    <location>
        <begin position="287"/>
        <end position="298"/>
    </location>
</feature>
<dbReference type="InterPro" id="IPR027417">
    <property type="entry name" value="P-loop_NTPase"/>
</dbReference>
<dbReference type="eggNOG" id="COG3267">
    <property type="taxonomic scope" value="Bacteria"/>
</dbReference>
<dbReference type="PATRIC" id="fig|237368.3.peg.3884"/>
<dbReference type="Pfam" id="PF13401">
    <property type="entry name" value="AAA_22"/>
    <property type="match status" value="1"/>
</dbReference>
<name>A0A0B0EBG8_9BACT</name>
<dbReference type="AlphaFoldDB" id="A0A0B0EBG8"/>
<evidence type="ECO:0000313" key="4">
    <source>
        <dbReference type="Proteomes" id="UP000030652"/>
    </source>
</evidence>
<dbReference type="Proteomes" id="UP000030652">
    <property type="component" value="Unassembled WGS sequence"/>
</dbReference>
<feature type="domain" description="ORC1/DEAH AAA+ ATPase" evidence="2">
    <location>
        <begin position="48"/>
        <end position="174"/>
    </location>
</feature>
<feature type="compositionally biased region" description="Basic residues" evidence="1">
    <location>
        <begin position="276"/>
        <end position="286"/>
    </location>
</feature>
<evidence type="ECO:0000259" key="2">
    <source>
        <dbReference type="Pfam" id="PF13401"/>
    </source>
</evidence>
<dbReference type="PANTHER" id="PTHR35894:SF1">
    <property type="entry name" value="PHOSPHORIBULOKINASE _ URIDINE KINASE FAMILY"/>
    <property type="match status" value="1"/>
</dbReference>
<protein>
    <submittedName>
        <fullName evidence="3">General secretion pathway protein A (ExeA)</fullName>
    </submittedName>
</protein>
<dbReference type="GO" id="GO:0016887">
    <property type="term" value="F:ATP hydrolysis activity"/>
    <property type="evidence" value="ECO:0007669"/>
    <property type="project" value="InterPro"/>
</dbReference>
<evidence type="ECO:0000256" key="1">
    <source>
        <dbReference type="SAM" id="MobiDB-lite"/>
    </source>
</evidence>
<gene>
    <name evidence="3" type="primary">exeA_4</name>
    <name evidence="3" type="ORF">SCABRO_03603</name>
</gene>
<dbReference type="CDD" id="cd00009">
    <property type="entry name" value="AAA"/>
    <property type="match status" value="1"/>
</dbReference>
<dbReference type="Gene3D" id="3.40.50.300">
    <property type="entry name" value="P-loop containing nucleotide triphosphate hydrolases"/>
    <property type="match status" value="1"/>
</dbReference>
<evidence type="ECO:0000313" key="3">
    <source>
        <dbReference type="EMBL" id="KHE90647.1"/>
    </source>
</evidence>
<dbReference type="PANTHER" id="PTHR35894">
    <property type="entry name" value="GENERAL SECRETION PATHWAY PROTEIN A-RELATED"/>
    <property type="match status" value="1"/>
</dbReference>
<dbReference type="InterPro" id="IPR049945">
    <property type="entry name" value="AAA_22"/>
</dbReference>
<comment type="caution">
    <text evidence="3">The sequence shown here is derived from an EMBL/GenBank/DDBJ whole genome shotgun (WGS) entry which is preliminary data.</text>
</comment>
<dbReference type="SUPFAM" id="SSF52540">
    <property type="entry name" value="P-loop containing nucleoside triphosphate hydrolases"/>
    <property type="match status" value="1"/>
</dbReference>
<dbReference type="EMBL" id="JRYO01000250">
    <property type="protein sequence ID" value="KHE90647.1"/>
    <property type="molecule type" value="Genomic_DNA"/>
</dbReference>